<dbReference type="PROSITE" id="PS00131">
    <property type="entry name" value="CARBOXYPEPT_SER_SER"/>
    <property type="match status" value="1"/>
</dbReference>
<evidence type="ECO:0000256" key="4">
    <source>
        <dbReference type="ARBA" id="ARBA00023180"/>
    </source>
</evidence>
<reference evidence="6" key="1">
    <citation type="submission" date="2015-06" db="UniProtKB">
        <authorList>
            <consortium name="EnsemblPlants"/>
        </authorList>
    </citation>
    <scope>IDENTIFICATION</scope>
</reference>
<evidence type="ECO:0000256" key="2">
    <source>
        <dbReference type="ARBA" id="ARBA00022729"/>
    </source>
</evidence>
<dbReference type="InterPro" id="IPR018202">
    <property type="entry name" value="Ser_caboxypep_ser_AS"/>
</dbReference>
<keyword evidence="5" id="KW-0121">Carboxypeptidase</keyword>
<dbReference type="FunFam" id="3.40.50.1820:FF:000579">
    <property type="entry name" value="Carboxypeptidase"/>
    <property type="match status" value="1"/>
</dbReference>
<dbReference type="Pfam" id="PF00450">
    <property type="entry name" value="Peptidase_S10"/>
    <property type="match status" value="1"/>
</dbReference>
<dbReference type="EC" id="3.4.16.-" evidence="5"/>
<evidence type="ECO:0000256" key="1">
    <source>
        <dbReference type="ARBA" id="ARBA00009431"/>
    </source>
</evidence>
<dbReference type="Gene3D" id="3.40.50.1820">
    <property type="entry name" value="alpha/beta hydrolase"/>
    <property type="match status" value="1"/>
</dbReference>
<dbReference type="FunFam" id="3.40.50.11320:FF:000002">
    <property type="entry name" value="Carboxypeptidase"/>
    <property type="match status" value="1"/>
</dbReference>
<dbReference type="PANTHER" id="PTHR11802:SF305">
    <property type="entry name" value="CARBOXYPEPTIDASE"/>
    <property type="match status" value="1"/>
</dbReference>
<dbReference type="GO" id="GO:0005773">
    <property type="term" value="C:vacuole"/>
    <property type="evidence" value="ECO:0007669"/>
    <property type="project" value="TreeGrafter"/>
</dbReference>
<sequence>MAAAAPADQEGDRIRELPGQPPNVGFSQYSGYVTVNQARGRALFYWLVEAAPAAGPIAPLVLWLNGGPGCSSVGYGASEEVGPFRIRPDGKTLYLNKNSWNKAANLLFLESPAGVGFSYSNTSMDLYTAGDAKTALDAYAFMVNWLERFPQYKYREFYIAGESYAGHYVPQLAKLIFEKNNGTENPTINLKGFVVGNAVTDDYNDYLGTFEYWWSHGLISDSTYLNLKKTCLFDSSEHPSPECVKNLNLASSEEGNIDPYSLYTKPCNSSASLKLGLGGRYFLHKKVQWSVDSMSRHQCNVNNEMMVKQQPKRPWLSRAYDPCTERYSNIYYNLPEVQAALHANTTGIKYPWKTCSDIVGSYWADSPRSMLPIYHELIAAGIRIWVFSGDTDAVVPVTATRYSISALKLPTLMNWYPWYDHGKVGGWSQVYKGLTLVTVAGAGHEREGISGRRIVRRGLQRADPDQVVPPSGRADAAAIVARARPQVVAVVVRAGARGQAGGVLVIAARVGGAEAAAALAAEQARPPPEEAPGPGAEAGRAGDLVGLREARLVDGDEGDDALLPYILAVLGADAGRVPRRRAQISQVWSDGNYCRAANSQVKQMPLA</sequence>
<dbReference type="Gene3D" id="3.40.50.11320">
    <property type="match status" value="1"/>
</dbReference>
<proteinExistence type="inferred from homology"/>
<name>M8B4R0_AEGTA</name>
<organism evidence="6">
    <name type="scientific">Aegilops tauschii</name>
    <name type="common">Tausch's goatgrass</name>
    <name type="synonym">Aegilops squarrosa</name>
    <dbReference type="NCBI Taxonomy" id="37682"/>
    <lineage>
        <taxon>Eukaryota</taxon>
        <taxon>Viridiplantae</taxon>
        <taxon>Streptophyta</taxon>
        <taxon>Embryophyta</taxon>
        <taxon>Tracheophyta</taxon>
        <taxon>Spermatophyta</taxon>
        <taxon>Magnoliopsida</taxon>
        <taxon>Liliopsida</taxon>
        <taxon>Poales</taxon>
        <taxon>Poaceae</taxon>
        <taxon>BOP clade</taxon>
        <taxon>Pooideae</taxon>
        <taxon>Triticodae</taxon>
        <taxon>Triticeae</taxon>
        <taxon>Triticinae</taxon>
        <taxon>Aegilops</taxon>
    </lineage>
</organism>
<dbReference type="Gene3D" id="6.10.250.940">
    <property type="match status" value="1"/>
</dbReference>
<accession>M8B4R0</accession>
<protein>
    <recommendedName>
        <fullName evidence="5">Carboxypeptidase</fullName>
        <ecNumber evidence="5">3.4.16.-</ecNumber>
    </recommendedName>
</protein>
<keyword evidence="3" id="KW-1015">Disulfide bond</keyword>
<comment type="similarity">
    <text evidence="1 5">Belongs to the peptidase S10 family.</text>
</comment>
<dbReference type="SUPFAM" id="SSF53474">
    <property type="entry name" value="alpha/beta-Hydrolases"/>
    <property type="match status" value="1"/>
</dbReference>
<dbReference type="InterPro" id="IPR029058">
    <property type="entry name" value="AB_hydrolase_fold"/>
</dbReference>
<dbReference type="PANTHER" id="PTHR11802">
    <property type="entry name" value="SERINE PROTEASE FAMILY S10 SERINE CARBOXYPEPTIDASE"/>
    <property type="match status" value="1"/>
</dbReference>
<dbReference type="GO" id="GO:0006508">
    <property type="term" value="P:proteolysis"/>
    <property type="evidence" value="ECO:0007669"/>
    <property type="project" value="UniProtKB-KW"/>
</dbReference>
<dbReference type="PRINTS" id="PR00724">
    <property type="entry name" value="CRBOXYPTASEC"/>
</dbReference>
<keyword evidence="2" id="KW-0732">Signal</keyword>
<keyword evidence="4" id="KW-0325">Glycoprotein</keyword>
<evidence type="ECO:0000313" key="6">
    <source>
        <dbReference type="EnsemblPlants" id="EMT11707"/>
    </source>
</evidence>
<keyword evidence="5" id="KW-0645">Protease</keyword>
<dbReference type="EnsemblPlants" id="EMT11707">
    <property type="protein sequence ID" value="EMT11707"/>
    <property type="gene ID" value="F775_14361"/>
</dbReference>
<dbReference type="GO" id="GO:0004185">
    <property type="term" value="F:serine-type carboxypeptidase activity"/>
    <property type="evidence" value="ECO:0007669"/>
    <property type="project" value="UniProtKB-UniRule"/>
</dbReference>
<keyword evidence="5" id="KW-0378">Hydrolase</keyword>
<evidence type="ECO:0000256" key="3">
    <source>
        <dbReference type="ARBA" id="ARBA00023157"/>
    </source>
</evidence>
<evidence type="ECO:0000256" key="5">
    <source>
        <dbReference type="RuleBase" id="RU361156"/>
    </source>
</evidence>
<dbReference type="AlphaFoldDB" id="M8B4R0"/>
<dbReference type="InterPro" id="IPR001563">
    <property type="entry name" value="Peptidase_S10"/>
</dbReference>